<dbReference type="Gene3D" id="3.40.50.300">
    <property type="entry name" value="P-loop containing nucleotide triphosphate hydrolases"/>
    <property type="match status" value="1"/>
</dbReference>
<keyword evidence="7" id="KW-0460">Magnesium</keyword>
<reference evidence="8 9" key="1">
    <citation type="submission" date="2009-06" db="EMBL/GenBank/DDBJ databases">
        <title>Complete sequence of Desulfovibrio salexigens DSM 2638.</title>
        <authorList>
            <consortium name="US DOE Joint Genome Institute"/>
            <person name="Lucas S."/>
            <person name="Copeland A."/>
            <person name="Lapidus A."/>
            <person name="Glavina del Rio T."/>
            <person name="Tice H."/>
            <person name="Bruce D."/>
            <person name="Goodwin L."/>
            <person name="Pitluck S."/>
            <person name="Munk A.C."/>
            <person name="Brettin T."/>
            <person name="Detter J.C."/>
            <person name="Han C."/>
            <person name="Tapia R."/>
            <person name="Larimer F."/>
            <person name="Land M."/>
            <person name="Hauser L."/>
            <person name="Kyrpides N."/>
            <person name="Anderson I."/>
            <person name="Wall J.D."/>
            <person name="Arkin A.P."/>
            <person name="Dehal P."/>
            <person name="Chivian D."/>
            <person name="Giles B."/>
            <person name="Hazen T.C."/>
        </authorList>
    </citation>
    <scope>NUCLEOTIDE SEQUENCE [LARGE SCALE GENOMIC DNA]</scope>
    <source>
        <strain evidence="9">ATCC 14822 / DSM 2638 / NCIMB 8403 / VKM B-1763</strain>
    </source>
</reference>
<keyword evidence="6 7" id="KW-0057">Aromatic amino acid biosynthesis</keyword>
<dbReference type="EMBL" id="CP001649">
    <property type="protein sequence ID" value="ACS78702.1"/>
    <property type="molecule type" value="Genomic_DNA"/>
</dbReference>
<evidence type="ECO:0000256" key="3">
    <source>
        <dbReference type="ARBA" id="ARBA00022741"/>
    </source>
</evidence>
<comment type="cofactor">
    <cofactor evidence="7">
        <name>Mg(2+)</name>
        <dbReference type="ChEBI" id="CHEBI:18420"/>
    </cofactor>
    <text evidence="7">Binds 1 Mg(2+) ion per subunit.</text>
</comment>
<dbReference type="InterPro" id="IPR000623">
    <property type="entry name" value="Shikimate_kinase/TSH1"/>
</dbReference>
<dbReference type="Pfam" id="PF01202">
    <property type="entry name" value="SKI"/>
    <property type="match status" value="1"/>
</dbReference>
<dbReference type="KEGG" id="dsa:Desal_0636"/>
<keyword evidence="1 7" id="KW-0028">Amino-acid biosynthesis</keyword>
<dbReference type="PANTHER" id="PTHR21087:SF16">
    <property type="entry name" value="SHIKIMATE KINASE 1, CHLOROPLASTIC"/>
    <property type="match status" value="1"/>
</dbReference>
<feature type="binding site" evidence="7">
    <location>
        <position position="25"/>
    </location>
    <ligand>
        <name>Mg(2+)</name>
        <dbReference type="ChEBI" id="CHEBI:18420"/>
    </ligand>
</feature>
<dbReference type="HOGENOM" id="CLU_057607_4_1_7"/>
<evidence type="ECO:0000313" key="8">
    <source>
        <dbReference type="EMBL" id="ACS78702.1"/>
    </source>
</evidence>
<evidence type="ECO:0000256" key="5">
    <source>
        <dbReference type="ARBA" id="ARBA00022840"/>
    </source>
</evidence>
<keyword evidence="3 7" id="KW-0547">Nucleotide-binding</keyword>
<dbReference type="InterPro" id="IPR027417">
    <property type="entry name" value="P-loop_NTPase"/>
</dbReference>
<dbReference type="CDD" id="cd00464">
    <property type="entry name" value="SK"/>
    <property type="match status" value="1"/>
</dbReference>
<dbReference type="NCBIfam" id="NF040667">
    <property type="entry name" value="hom_kin_desulfo"/>
    <property type="match status" value="1"/>
</dbReference>
<keyword evidence="7" id="KW-0479">Metal-binding</keyword>
<feature type="binding site" evidence="7">
    <location>
        <position position="143"/>
    </location>
    <ligand>
        <name>substrate</name>
    </ligand>
</feature>
<proteinExistence type="inferred from homology"/>
<comment type="caution">
    <text evidence="7">Lacks conserved residue(s) required for the propagation of feature annotation.</text>
</comment>
<dbReference type="GO" id="GO:0004765">
    <property type="term" value="F:shikimate kinase activity"/>
    <property type="evidence" value="ECO:0007669"/>
    <property type="project" value="UniProtKB-UniRule"/>
</dbReference>
<dbReference type="InterPro" id="IPR031322">
    <property type="entry name" value="Shikimate/glucono_kinase"/>
</dbReference>
<evidence type="ECO:0000256" key="2">
    <source>
        <dbReference type="ARBA" id="ARBA00022679"/>
    </source>
</evidence>
<dbReference type="Proteomes" id="UP000002601">
    <property type="component" value="Chromosome"/>
</dbReference>
<protein>
    <recommendedName>
        <fullName evidence="7">Shikimate kinase</fullName>
        <shortName evidence="7">SK</shortName>
        <ecNumber evidence="7">2.7.1.71</ecNumber>
    </recommendedName>
</protein>
<comment type="function">
    <text evidence="7">Catalyzes the specific phosphorylation of the 3-hydroxyl group of shikimic acid using ATP as a cosubstrate.</text>
</comment>
<keyword evidence="2 7" id="KW-0808">Transferase</keyword>
<sequence>MQEWSNEFSEDCSVILIGMAGAGKSTLSPLLAEKLGWEHMDTDAVIESYYGRPLQDIVDHLGVPEFRKTEEYIVSGLGVIRTVVSTGGSVIYGPKAMERLKSLGPVVYLRISSETCLQRVGCGANRGLAIVPGQSLESLYEERIPLYEEYADFAVDTDQCSPDECVEQICKWLKSKEANKVKDI</sequence>
<dbReference type="GO" id="GO:0009423">
    <property type="term" value="P:chorismate biosynthetic process"/>
    <property type="evidence" value="ECO:0007669"/>
    <property type="project" value="UniProtKB-UniRule"/>
</dbReference>
<feature type="binding site" evidence="7">
    <location>
        <position position="43"/>
    </location>
    <ligand>
        <name>substrate</name>
    </ligand>
</feature>
<feature type="binding site" evidence="7">
    <location>
        <position position="67"/>
    </location>
    <ligand>
        <name>substrate</name>
    </ligand>
</feature>
<keyword evidence="5 7" id="KW-0067">ATP-binding</keyword>
<dbReference type="OrthoDB" id="9800332at2"/>
<evidence type="ECO:0000256" key="1">
    <source>
        <dbReference type="ARBA" id="ARBA00022605"/>
    </source>
</evidence>
<dbReference type="GO" id="GO:0008652">
    <property type="term" value="P:amino acid biosynthetic process"/>
    <property type="evidence" value="ECO:0007669"/>
    <property type="project" value="UniProtKB-KW"/>
</dbReference>
<dbReference type="GO" id="GO:0005524">
    <property type="term" value="F:ATP binding"/>
    <property type="evidence" value="ECO:0007669"/>
    <property type="project" value="UniProtKB-UniRule"/>
</dbReference>
<comment type="similarity">
    <text evidence="7">Belongs to the shikimate kinase family.</text>
</comment>
<dbReference type="GO" id="GO:0000287">
    <property type="term" value="F:magnesium ion binding"/>
    <property type="evidence" value="ECO:0007669"/>
    <property type="project" value="UniProtKB-UniRule"/>
</dbReference>
<comment type="subunit">
    <text evidence="7">Monomer.</text>
</comment>
<dbReference type="STRING" id="526222.Desal_0636"/>
<keyword evidence="7" id="KW-0963">Cytoplasm</keyword>
<evidence type="ECO:0000256" key="7">
    <source>
        <dbReference type="HAMAP-Rule" id="MF_00109"/>
    </source>
</evidence>
<dbReference type="PANTHER" id="PTHR21087">
    <property type="entry name" value="SHIKIMATE KINASE"/>
    <property type="match status" value="1"/>
</dbReference>
<dbReference type="GO" id="GO:0005829">
    <property type="term" value="C:cytosol"/>
    <property type="evidence" value="ECO:0007669"/>
    <property type="project" value="TreeGrafter"/>
</dbReference>
<dbReference type="RefSeq" id="WP_015850521.1">
    <property type="nucleotide sequence ID" value="NC_012881.1"/>
</dbReference>
<gene>
    <name evidence="7" type="primary">aroK</name>
    <name evidence="8" type="ordered locus">Desal_0636</name>
</gene>
<dbReference type="SUPFAM" id="SSF52540">
    <property type="entry name" value="P-loop containing nucleoside triphosphate hydrolases"/>
    <property type="match status" value="1"/>
</dbReference>
<dbReference type="AlphaFoldDB" id="C6BYB1"/>
<comment type="subcellular location">
    <subcellularLocation>
        <location evidence="7">Cytoplasm</location>
    </subcellularLocation>
</comment>
<organism evidence="8 9">
    <name type="scientific">Maridesulfovibrio salexigens (strain ATCC 14822 / DSM 2638 / NCIMB 8403 / VKM B-1763)</name>
    <name type="common">Desulfovibrio salexigens</name>
    <dbReference type="NCBI Taxonomy" id="526222"/>
    <lineage>
        <taxon>Bacteria</taxon>
        <taxon>Pseudomonadati</taxon>
        <taxon>Thermodesulfobacteriota</taxon>
        <taxon>Desulfovibrionia</taxon>
        <taxon>Desulfovibrionales</taxon>
        <taxon>Desulfovibrionaceae</taxon>
        <taxon>Maridesulfovibrio</taxon>
    </lineage>
</organism>
<dbReference type="eggNOG" id="COG0703">
    <property type="taxonomic scope" value="Bacteria"/>
</dbReference>
<feature type="binding site" evidence="7">
    <location>
        <position position="88"/>
    </location>
    <ligand>
        <name>substrate</name>
    </ligand>
</feature>
<feature type="binding site" evidence="7">
    <location>
        <begin position="21"/>
        <end position="26"/>
    </location>
    <ligand>
        <name>ATP</name>
        <dbReference type="ChEBI" id="CHEBI:30616"/>
    </ligand>
</feature>
<name>C6BYB1_MARSD</name>
<comment type="pathway">
    <text evidence="7">Metabolic intermediate biosynthesis; chorismate biosynthesis; chorismate from D-erythrose 4-phosphate and phosphoenolpyruvate: step 5/7.</text>
</comment>
<dbReference type="EC" id="2.7.1.71" evidence="7"/>
<comment type="catalytic activity">
    <reaction evidence="7">
        <text>shikimate + ATP = 3-phosphoshikimate + ADP + H(+)</text>
        <dbReference type="Rhea" id="RHEA:13121"/>
        <dbReference type="ChEBI" id="CHEBI:15378"/>
        <dbReference type="ChEBI" id="CHEBI:30616"/>
        <dbReference type="ChEBI" id="CHEBI:36208"/>
        <dbReference type="ChEBI" id="CHEBI:145989"/>
        <dbReference type="ChEBI" id="CHEBI:456216"/>
        <dbReference type="EC" id="2.7.1.71"/>
    </reaction>
</comment>
<evidence type="ECO:0000256" key="6">
    <source>
        <dbReference type="ARBA" id="ARBA00023141"/>
    </source>
</evidence>
<keyword evidence="4 7" id="KW-0418">Kinase</keyword>
<dbReference type="PRINTS" id="PR01100">
    <property type="entry name" value="SHIKIMTKNASE"/>
</dbReference>
<feature type="binding site" evidence="7">
    <location>
        <position position="126"/>
    </location>
    <ligand>
        <name>ATP</name>
        <dbReference type="ChEBI" id="CHEBI:30616"/>
    </ligand>
</feature>
<evidence type="ECO:0000256" key="4">
    <source>
        <dbReference type="ARBA" id="ARBA00022777"/>
    </source>
</evidence>
<keyword evidence="9" id="KW-1185">Reference proteome</keyword>
<dbReference type="GO" id="GO:0009073">
    <property type="term" value="P:aromatic amino acid family biosynthetic process"/>
    <property type="evidence" value="ECO:0007669"/>
    <property type="project" value="UniProtKB-KW"/>
</dbReference>
<dbReference type="UniPathway" id="UPA00053">
    <property type="reaction ID" value="UER00088"/>
</dbReference>
<accession>C6BYB1</accession>
<evidence type="ECO:0000313" key="9">
    <source>
        <dbReference type="Proteomes" id="UP000002601"/>
    </source>
</evidence>
<dbReference type="HAMAP" id="MF_00109">
    <property type="entry name" value="Shikimate_kinase"/>
    <property type="match status" value="1"/>
</dbReference>